<keyword evidence="5" id="KW-1185">Reference proteome</keyword>
<reference evidence="2 5" key="2">
    <citation type="journal article" date="2019" name="Emerg. Microbes Infect.">
        <title>Comprehensive subspecies identification of 175 nontuberculous mycobacteria species based on 7547 genomic profiles.</title>
        <authorList>
            <person name="Matsumoto Y."/>
            <person name="Kinjo T."/>
            <person name="Motooka D."/>
            <person name="Nabeya D."/>
            <person name="Jung N."/>
            <person name="Uechi K."/>
            <person name="Horii T."/>
            <person name="Iida T."/>
            <person name="Fujita J."/>
            <person name="Nakamura S."/>
        </authorList>
    </citation>
    <scope>NUCLEOTIDE SEQUENCE [LARGE SCALE GENOMIC DNA]</scope>
    <source>
        <strain evidence="2 5">JCM 12687</strain>
        <plasmid evidence="2">pJCM12687</plasmid>
    </source>
</reference>
<evidence type="ECO:0000313" key="2">
    <source>
        <dbReference type="EMBL" id="BBZ15207.1"/>
    </source>
</evidence>
<dbReference type="EMBL" id="MVHM01000012">
    <property type="protein sequence ID" value="ORA35488.1"/>
    <property type="molecule type" value="Genomic_DNA"/>
</dbReference>
<dbReference type="Proteomes" id="UP000192441">
    <property type="component" value="Unassembled WGS sequence"/>
</dbReference>
<reference evidence="2" key="3">
    <citation type="submission" date="2020-02" db="EMBL/GenBank/DDBJ databases">
        <authorList>
            <person name="Matsumoto Y."/>
            <person name="Motooka D."/>
            <person name="Nakamura S."/>
        </authorList>
    </citation>
    <scope>NUCLEOTIDE SEQUENCE</scope>
    <source>
        <strain evidence="2">JCM 12687</strain>
        <plasmid evidence="2">pJCM12687</plasmid>
    </source>
</reference>
<dbReference type="AlphaFoldDB" id="A0A7I7WE18"/>
<gene>
    <name evidence="3" type="ORF">BST20_18060</name>
    <name evidence="2" type="ORF">MBRA_54020</name>
</gene>
<evidence type="ECO:0000313" key="4">
    <source>
        <dbReference type="Proteomes" id="UP000192441"/>
    </source>
</evidence>
<evidence type="ECO:0000313" key="3">
    <source>
        <dbReference type="EMBL" id="ORA35488.1"/>
    </source>
</evidence>
<sequence>MSQPRARLQRAARDAALPYPTNPDLQQCAVDAAIHLLCDTADLNTAGAEWRRIQQEEKRIRARVRPLAVMSVADKIFSERWVARATFVDRMRLRRWSGKTTSARRSQSVPAQRASR</sequence>
<proteinExistence type="predicted"/>
<keyword evidence="2" id="KW-0614">Plasmid</keyword>
<evidence type="ECO:0000313" key="5">
    <source>
        <dbReference type="Proteomes" id="UP000467379"/>
    </source>
</evidence>
<evidence type="ECO:0008006" key="6">
    <source>
        <dbReference type="Google" id="ProtNLM"/>
    </source>
</evidence>
<dbReference type="EMBL" id="AP022607">
    <property type="protein sequence ID" value="BBZ15207.1"/>
    <property type="molecule type" value="Genomic_DNA"/>
</dbReference>
<protein>
    <recommendedName>
        <fullName evidence="6">DUF222 domain-containing protein</fullName>
    </recommendedName>
</protein>
<feature type="region of interest" description="Disordered" evidence="1">
    <location>
        <begin position="97"/>
        <end position="116"/>
    </location>
</feature>
<name>A0A7I7WE18_9MYCO</name>
<organism evidence="3 4">
    <name type="scientific">Mycobacterium branderi</name>
    <dbReference type="NCBI Taxonomy" id="43348"/>
    <lineage>
        <taxon>Bacteria</taxon>
        <taxon>Bacillati</taxon>
        <taxon>Actinomycetota</taxon>
        <taxon>Actinomycetes</taxon>
        <taxon>Mycobacteriales</taxon>
        <taxon>Mycobacteriaceae</taxon>
        <taxon>Mycobacterium</taxon>
    </lineage>
</organism>
<dbReference type="Proteomes" id="UP000467379">
    <property type="component" value="Plasmid pJCM12687"/>
</dbReference>
<evidence type="ECO:0000256" key="1">
    <source>
        <dbReference type="SAM" id="MobiDB-lite"/>
    </source>
</evidence>
<geneLocation type="plasmid" evidence="2 5">
    <name>pJCM12687</name>
</geneLocation>
<feature type="compositionally biased region" description="Polar residues" evidence="1">
    <location>
        <begin position="98"/>
        <end position="110"/>
    </location>
</feature>
<accession>A0A7I7WE18</accession>
<reference evidence="3 4" key="1">
    <citation type="submission" date="2016-12" db="EMBL/GenBank/DDBJ databases">
        <title>The new phylogeny of genus Mycobacterium.</title>
        <authorList>
            <person name="Tortoli E."/>
            <person name="Trovato A."/>
            <person name="Cirillo D.M."/>
        </authorList>
    </citation>
    <scope>NUCLEOTIDE SEQUENCE [LARGE SCALE GENOMIC DNA]</scope>
    <source>
        <strain evidence="3 4">DSM 44624</strain>
    </source>
</reference>